<gene>
    <name evidence="2" type="ORF">Kalk_16900</name>
</gene>
<accession>A0A2K9LRX5</accession>
<evidence type="ECO:0000259" key="1">
    <source>
        <dbReference type="Pfam" id="PF00144"/>
    </source>
</evidence>
<organism evidence="2 3">
    <name type="scientific">Ketobacter alkanivorans</name>
    <dbReference type="NCBI Taxonomy" id="1917421"/>
    <lineage>
        <taxon>Bacteria</taxon>
        <taxon>Pseudomonadati</taxon>
        <taxon>Pseudomonadota</taxon>
        <taxon>Gammaproteobacteria</taxon>
        <taxon>Pseudomonadales</taxon>
        <taxon>Ketobacteraceae</taxon>
        <taxon>Ketobacter</taxon>
    </lineage>
</organism>
<dbReference type="Pfam" id="PF00144">
    <property type="entry name" value="Beta-lactamase"/>
    <property type="match status" value="1"/>
</dbReference>
<evidence type="ECO:0000313" key="3">
    <source>
        <dbReference type="Proteomes" id="UP000235116"/>
    </source>
</evidence>
<evidence type="ECO:0000313" key="2">
    <source>
        <dbReference type="EMBL" id="AUM15000.1"/>
    </source>
</evidence>
<dbReference type="PANTHER" id="PTHR43283:SF3">
    <property type="entry name" value="BETA-LACTAMASE FAMILY PROTEIN (AFU_ORTHOLOGUE AFUA_5G07500)"/>
    <property type="match status" value="1"/>
</dbReference>
<protein>
    <submittedName>
        <fullName evidence="2">Serine hydrolase</fullName>
    </submittedName>
</protein>
<dbReference type="AlphaFoldDB" id="A0A2K9LRX5"/>
<dbReference type="InterPro" id="IPR050789">
    <property type="entry name" value="Diverse_Enzym_Activities"/>
</dbReference>
<reference evidence="3" key="1">
    <citation type="submission" date="2017-08" db="EMBL/GenBank/DDBJ databases">
        <title>Direct submision.</title>
        <authorList>
            <person name="Kim S.-J."/>
            <person name="Rhee S.-K."/>
        </authorList>
    </citation>
    <scope>NUCLEOTIDE SEQUENCE [LARGE SCALE GENOMIC DNA]</scope>
    <source>
        <strain evidence="3">GI5</strain>
    </source>
</reference>
<dbReference type="PANTHER" id="PTHR43283">
    <property type="entry name" value="BETA-LACTAMASE-RELATED"/>
    <property type="match status" value="1"/>
</dbReference>
<dbReference type="EMBL" id="CP022684">
    <property type="protein sequence ID" value="AUM15000.1"/>
    <property type="molecule type" value="Genomic_DNA"/>
</dbReference>
<dbReference type="InterPro" id="IPR001466">
    <property type="entry name" value="Beta-lactam-related"/>
</dbReference>
<proteinExistence type="predicted"/>
<dbReference type="OrthoDB" id="5705574at2"/>
<keyword evidence="3" id="KW-1185">Reference proteome</keyword>
<dbReference type="GO" id="GO:0016787">
    <property type="term" value="F:hydrolase activity"/>
    <property type="evidence" value="ECO:0007669"/>
    <property type="project" value="UniProtKB-KW"/>
</dbReference>
<keyword evidence="2" id="KW-0378">Hydrolase</keyword>
<dbReference type="KEGG" id="kak:Kalk_16900"/>
<dbReference type="SUPFAM" id="SSF56601">
    <property type="entry name" value="beta-lactamase/transpeptidase-like"/>
    <property type="match status" value="1"/>
</dbReference>
<sequence>MALPNPLGMIENNIQVPKSLQDITRIADNEINPEWLGLTEHDRDVIWKAVKDLYRTGAYPALSICIRRHGEILLNRSIGHAKGNGPGEVGLEKVVATPDTPFCLFSASKAITAMLIHLLEERSQINLMNPVSFYVPEFAAHGKKHITVQQILSHRAGIASFKNINPEVLFNHDEIMQLIYDAEPTDVHGRELAYHALTGGYVLGELVNRITGESIAEFMRKNVQEPMGMRNFNYGAQDDRYPEIATNYLTGFPVVFPVKQFIKRVLGADLATAIELSNDPRFYQQVIPAGNITATAEECSRFFQCLLSGGEHEGKRIFQPVTIERAVREVNATELDRTLLVPMRYSAGMMLGNYPIGLFGPAAPKAYGHIGLTNNFCWADPERMTSVSLLTSGNPVVGTHVLRLVMLLTTISRRCKKVFRQ</sequence>
<dbReference type="InterPro" id="IPR012338">
    <property type="entry name" value="Beta-lactam/transpept-like"/>
</dbReference>
<name>A0A2K9LRX5_9GAMM</name>
<dbReference type="Proteomes" id="UP000235116">
    <property type="component" value="Chromosome"/>
</dbReference>
<dbReference type="Gene3D" id="3.40.710.10">
    <property type="entry name" value="DD-peptidase/beta-lactamase superfamily"/>
    <property type="match status" value="1"/>
</dbReference>
<feature type="domain" description="Beta-lactamase-related" evidence="1">
    <location>
        <begin position="50"/>
        <end position="396"/>
    </location>
</feature>